<name>A0ABP2K7C8_9ACTN</name>
<organism evidence="1 2">
    <name type="scientific">Cutibacterium modestum HL044PA1</name>
    <dbReference type="NCBI Taxonomy" id="765109"/>
    <lineage>
        <taxon>Bacteria</taxon>
        <taxon>Bacillati</taxon>
        <taxon>Actinomycetota</taxon>
        <taxon>Actinomycetes</taxon>
        <taxon>Propionibacteriales</taxon>
        <taxon>Propionibacteriaceae</taxon>
        <taxon>Cutibacterium</taxon>
        <taxon>Cutibacterium modestum</taxon>
    </lineage>
</organism>
<keyword evidence="2" id="KW-1185">Reference proteome</keyword>
<dbReference type="Proteomes" id="UP000003179">
    <property type="component" value="Unassembled WGS sequence"/>
</dbReference>
<proteinExistence type="predicted"/>
<reference evidence="1" key="1">
    <citation type="submission" date="2010-08" db="EMBL/GenBank/DDBJ databases">
        <authorList>
            <person name="Weinstock G."/>
            <person name="Sodergren E."/>
            <person name="Clifton S."/>
            <person name="Fulton L."/>
            <person name="Fulton B."/>
            <person name="Courtney L."/>
            <person name="Fronick C."/>
            <person name="Harrison M."/>
            <person name="Strong C."/>
            <person name="Farmer C."/>
            <person name="Delahaunty K."/>
            <person name="Markovic C."/>
            <person name="Hall O."/>
            <person name="Minx P."/>
            <person name="Tomlinson C."/>
            <person name="Mitreva M."/>
            <person name="Hou S."/>
            <person name="Chen J."/>
            <person name="Wollam A."/>
            <person name="Pepin K.H."/>
            <person name="Johnson M."/>
            <person name="Bhonagiri V."/>
            <person name="Zhang X."/>
            <person name="Suruliraj S."/>
            <person name="Warren W."/>
            <person name="Chinwalla A."/>
            <person name="Mardis E.R."/>
            <person name="Wilson R.K."/>
        </authorList>
    </citation>
    <scope>NUCLEOTIDE SEQUENCE [LARGE SCALE GENOMIC DNA]</scope>
    <source>
        <strain evidence="1">HL044PA1</strain>
    </source>
</reference>
<dbReference type="EMBL" id="ADZU01000017">
    <property type="protein sequence ID" value="EFS92821.1"/>
    <property type="molecule type" value="Genomic_DNA"/>
</dbReference>
<comment type="caution">
    <text evidence="1">The sequence shown here is derived from an EMBL/GenBank/DDBJ whole genome shotgun (WGS) entry which is preliminary data.</text>
</comment>
<accession>A0ABP2K7C8</accession>
<sequence>MVPPTIQAAVAVAVHRPMQLNDLTGPRLLVQAVNILGNDRRKFPSLLQSNQRTMTGIGPGLRMDKVGAIEIEEFPRMLN</sequence>
<evidence type="ECO:0000313" key="1">
    <source>
        <dbReference type="EMBL" id="EFS92821.1"/>
    </source>
</evidence>
<protein>
    <submittedName>
        <fullName evidence="1">Uncharacterized protein</fullName>
    </submittedName>
</protein>
<gene>
    <name evidence="1" type="ORF">HMPREF9607_01038</name>
</gene>
<evidence type="ECO:0000313" key="2">
    <source>
        <dbReference type="Proteomes" id="UP000003179"/>
    </source>
</evidence>